<dbReference type="PANTHER" id="PTHR45460:SF2">
    <property type="entry name" value="ALPHA 1,3 GLUCANASE, GH71 FAMILY (EUROFUNG)"/>
    <property type="match status" value="1"/>
</dbReference>
<dbReference type="InterPro" id="IPR013783">
    <property type="entry name" value="Ig-like_fold"/>
</dbReference>
<dbReference type="AlphaFoldDB" id="A0A540X6D1"/>
<protein>
    <submittedName>
        <fullName evidence="4">HYR domain-containing protein</fullName>
    </submittedName>
</protein>
<evidence type="ECO:0000256" key="2">
    <source>
        <dbReference type="ARBA" id="ARBA00022737"/>
    </source>
</evidence>
<dbReference type="Pfam" id="PF13517">
    <property type="entry name" value="FG-GAP_3"/>
    <property type="match status" value="2"/>
</dbReference>
<dbReference type="EMBL" id="VIFM01000017">
    <property type="protein sequence ID" value="TQF16825.1"/>
    <property type="molecule type" value="Genomic_DNA"/>
</dbReference>
<dbReference type="PROSITE" id="PS50825">
    <property type="entry name" value="HYR"/>
    <property type="match status" value="1"/>
</dbReference>
<proteinExistence type="predicted"/>
<dbReference type="PANTHER" id="PTHR45460">
    <property type="entry name" value="SIMILAR TO CYSTEINE PROTEINASE"/>
    <property type="match status" value="1"/>
</dbReference>
<sequence length="954" mass="97496">MTSTPQGKWMWHARQCARLSVTGLLALAARGEAALPVSPEAGSPGEVAALANGQCQVQPPFDPNFEPELEWAWSSSTVMPTHVQVMMTPIVVEVNGDGVPDVVFSSFEGSNYTTNGVLRALSGADGSELWTVTDPALRVRGAASVAGADIDGDGLVELCAIPESGAGLLCFENTGAYKFRTTASQNSWGGPSFADLDGDGTVEILNGHHVFRNTGALRWAGTDTNNGPQGPISFAADIDGDGLQEVVNGRSIYRHTGVLKCRNTTIGNGLSGVGNFDADSNGEIVVVSGGSVHLMDDDCTLLWSQTIPGGGSGGAPNIADFDADGLPEIGVAGASRYAVFESDGTVKWASPTQDNSSNVTGSSTFDFEGDGRAEVVYADEVRLRIYDGATGTVRFEVAHASGTTYENPLIVDVDADDNAEIVVASNNYGFPGPAGIRVFRDRKDGWVNTRRIWNQHAYSVTNVNDNGTIPAHPIANWRTPGLNTFRANSQGTGTTSPYAAADVTVTEITSSCDTTNGALTLHARVTNQGDAATSAGLRVAFYQGAPTSGGTLLGVGILPTVLSAGNSAMVSATLASASGGNTVVFARADDDGTGTGRETECIETNNAGSAPVNLTCIAIIPPVAICRHVSVNASATTCSAPANVDNGSYDPNQHPGPFSVSQSPAGPFGLGTHSVTLTVSDGQDTDTCTGTVTVVDVTPPVIACPPERIVEATGPGGAFVTPGAATVSDACGAQASGPAAGTYPLGTTAVTYTATDAAGNSASCTTAIHVVDSAGTPPSLIMCDVPRYTSAAQVKACGWATASPGGAPISVVLLSIDGGAPVRLTPDAGGGHVVQWLSLAEGHHTLTLTVIATDGRIAIASRQVTVDRTAPLLRVVAPNPGEAQPRTVNVITEVTDLTSVQVTANWVNSTTVGAGTNLATIPVTFSGPGSHLVLLRATDAAGNTAEQVIQVLVE</sequence>
<comment type="caution">
    <text evidence="4">The sequence shown here is derived from an EMBL/GenBank/DDBJ whole genome shotgun (WGS) entry which is preliminary data.</text>
</comment>
<keyword evidence="1" id="KW-0732">Signal</keyword>
<evidence type="ECO:0000313" key="5">
    <source>
        <dbReference type="Proteomes" id="UP000315369"/>
    </source>
</evidence>
<reference evidence="4 5" key="1">
    <citation type="submission" date="2019-06" db="EMBL/GenBank/DDBJ databases">
        <authorList>
            <person name="Livingstone P."/>
            <person name="Whitworth D."/>
        </authorList>
    </citation>
    <scope>NUCLEOTIDE SEQUENCE [LARGE SCALE GENOMIC DNA]</scope>
    <source>
        <strain evidence="4 5">AM401</strain>
    </source>
</reference>
<dbReference type="InterPro" id="IPR013517">
    <property type="entry name" value="FG-GAP"/>
</dbReference>
<accession>A0A540X6D1</accession>
<evidence type="ECO:0000313" key="4">
    <source>
        <dbReference type="EMBL" id="TQF16825.1"/>
    </source>
</evidence>
<dbReference type="InterPro" id="IPR028994">
    <property type="entry name" value="Integrin_alpha_N"/>
</dbReference>
<name>A0A540X6D1_9BACT</name>
<organism evidence="4 5">
    <name type="scientific">Myxococcus llanfairpwllgwyngyllgogerychwyrndrobwllllantysiliogogogochensis</name>
    <dbReference type="NCBI Taxonomy" id="2590453"/>
    <lineage>
        <taxon>Bacteria</taxon>
        <taxon>Pseudomonadati</taxon>
        <taxon>Myxococcota</taxon>
        <taxon>Myxococcia</taxon>
        <taxon>Myxococcales</taxon>
        <taxon>Cystobacterineae</taxon>
        <taxon>Myxococcaceae</taxon>
        <taxon>Myxococcus</taxon>
    </lineage>
</organism>
<keyword evidence="5" id="KW-1185">Reference proteome</keyword>
<evidence type="ECO:0000259" key="3">
    <source>
        <dbReference type="PROSITE" id="PS50825"/>
    </source>
</evidence>
<gene>
    <name evidence="4" type="ORF">FJV41_06655</name>
</gene>
<dbReference type="Gene3D" id="2.60.40.10">
    <property type="entry name" value="Immunoglobulins"/>
    <property type="match status" value="1"/>
</dbReference>
<dbReference type="InterPro" id="IPR003410">
    <property type="entry name" value="HYR_dom"/>
</dbReference>
<keyword evidence="2" id="KW-0677">Repeat</keyword>
<dbReference type="SUPFAM" id="SSF69318">
    <property type="entry name" value="Integrin alpha N-terminal domain"/>
    <property type="match status" value="1"/>
</dbReference>
<evidence type="ECO:0000256" key="1">
    <source>
        <dbReference type="ARBA" id="ARBA00022729"/>
    </source>
</evidence>
<feature type="domain" description="HYR" evidence="3">
    <location>
        <begin position="695"/>
        <end position="772"/>
    </location>
</feature>
<dbReference type="Pfam" id="PF02494">
    <property type="entry name" value="HYR"/>
    <property type="match status" value="1"/>
</dbReference>
<dbReference type="Proteomes" id="UP000315369">
    <property type="component" value="Unassembled WGS sequence"/>
</dbReference>
<dbReference type="OrthoDB" id="5380843at2"/>